<organism evidence="1 2">
    <name type="scientific">Hydrocarboniphaga effusa AP103</name>
    <dbReference type="NCBI Taxonomy" id="1172194"/>
    <lineage>
        <taxon>Bacteria</taxon>
        <taxon>Pseudomonadati</taxon>
        <taxon>Pseudomonadota</taxon>
        <taxon>Gammaproteobacteria</taxon>
        <taxon>Nevskiales</taxon>
        <taxon>Nevskiaceae</taxon>
        <taxon>Hydrocarboniphaga</taxon>
    </lineage>
</organism>
<dbReference type="Proteomes" id="UP000003704">
    <property type="component" value="Unassembled WGS sequence"/>
</dbReference>
<dbReference type="GO" id="GO:0004177">
    <property type="term" value="F:aminopeptidase activity"/>
    <property type="evidence" value="ECO:0007669"/>
    <property type="project" value="TreeGrafter"/>
</dbReference>
<dbReference type="Gene3D" id="3.40.390.10">
    <property type="entry name" value="Collagenase (Catalytic Domain)"/>
    <property type="match status" value="1"/>
</dbReference>
<dbReference type="SUPFAM" id="SSF55486">
    <property type="entry name" value="Metalloproteases ('zincins'), catalytic domain"/>
    <property type="match status" value="1"/>
</dbReference>
<dbReference type="Pfam" id="PF06167">
    <property type="entry name" value="Peptidase_M90"/>
    <property type="match status" value="1"/>
</dbReference>
<dbReference type="GO" id="GO:0008237">
    <property type="term" value="F:metallopeptidase activity"/>
    <property type="evidence" value="ECO:0007669"/>
    <property type="project" value="InterPro"/>
</dbReference>
<name>I8TDN6_9GAMM</name>
<dbReference type="Gene3D" id="1.10.472.150">
    <property type="entry name" value="Glucose-regulated metallo-peptidase M90, N-terminal domain"/>
    <property type="match status" value="1"/>
</dbReference>
<dbReference type="InterPro" id="IPR010384">
    <property type="entry name" value="MtfA_fam"/>
</dbReference>
<dbReference type="GO" id="GO:0005829">
    <property type="term" value="C:cytosol"/>
    <property type="evidence" value="ECO:0007669"/>
    <property type="project" value="TreeGrafter"/>
</dbReference>
<dbReference type="PANTHER" id="PTHR30164:SF2">
    <property type="entry name" value="PROTEIN MTFA"/>
    <property type="match status" value="1"/>
</dbReference>
<accession>I8TDN6</accession>
<keyword evidence="2" id="KW-1185">Reference proteome</keyword>
<gene>
    <name evidence="1" type="ORF">WQQ_19550</name>
</gene>
<evidence type="ECO:0000313" key="1">
    <source>
        <dbReference type="EMBL" id="EIT71818.1"/>
    </source>
</evidence>
<comment type="caution">
    <text evidence="1">The sequence shown here is derived from an EMBL/GenBank/DDBJ whole genome shotgun (WGS) entry which is preliminary data.</text>
</comment>
<evidence type="ECO:0008006" key="3">
    <source>
        <dbReference type="Google" id="ProtNLM"/>
    </source>
</evidence>
<dbReference type="PANTHER" id="PTHR30164">
    <property type="entry name" value="MTFA PEPTIDASE"/>
    <property type="match status" value="1"/>
</dbReference>
<dbReference type="PATRIC" id="fig|1172194.4.peg.1895"/>
<dbReference type="OrthoDB" id="9786424at2"/>
<protein>
    <recommendedName>
        <fullName evidence="3">Zinc-dependent peptidase</fullName>
    </recommendedName>
</protein>
<dbReference type="STRING" id="1172194.WQQ_19550"/>
<dbReference type="EMBL" id="AKGD01000001">
    <property type="protein sequence ID" value="EIT71818.1"/>
    <property type="molecule type" value="Genomic_DNA"/>
</dbReference>
<reference evidence="1 2" key="1">
    <citation type="journal article" date="2012" name="J. Bacteriol.">
        <title>Genome Sequence of n-Alkane-Degrading Hydrocarboniphaga effusa Strain AP103T (ATCC BAA-332T).</title>
        <authorList>
            <person name="Chang H.K."/>
            <person name="Zylstra G.J."/>
            <person name="Chae J.C."/>
        </authorList>
    </citation>
    <scope>NUCLEOTIDE SEQUENCE [LARGE SCALE GENOMIC DNA]</scope>
    <source>
        <strain evidence="1 2">AP103</strain>
    </source>
</reference>
<dbReference type="InterPro" id="IPR042252">
    <property type="entry name" value="MtfA_N"/>
</dbReference>
<proteinExistence type="predicted"/>
<sequence>MSQEALVAIVVAVALIVGPLATLRALSKRAAAQTPQRPAPLESNIEAELLAQLPVLAHLTPELRQRHVERVRAFLASKRFIGCDGLEVTEEMKLVVAGLACLLVLRPDAELFPAVKAVLLYPGAFLVPVNEPDEFGLVDDEPQERIGESWQGDRVILSWEDVQAALAGDGVNVVAHEFAHQLDDESPFEGAPHLPREFNGYERWSRVMQREFERLQRHRRPPVLDPYGAESPAEFFGVATEAFIQRGADLAQHHAELYELLRDYYGFDTRDWAWSA</sequence>
<dbReference type="RefSeq" id="WP_007184904.1">
    <property type="nucleotide sequence ID" value="NZ_AKGD01000001.1"/>
</dbReference>
<dbReference type="AlphaFoldDB" id="I8TDN6"/>
<dbReference type="CDD" id="cd20169">
    <property type="entry name" value="Peptidase_M90_mtfA"/>
    <property type="match status" value="1"/>
</dbReference>
<evidence type="ECO:0000313" key="2">
    <source>
        <dbReference type="Proteomes" id="UP000003704"/>
    </source>
</evidence>
<dbReference type="InterPro" id="IPR024079">
    <property type="entry name" value="MetalloPept_cat_dom_sf"/>
</dbReference>